<dbReference type="InterPro" id="IPR008947">
    <property type="entry name" value="PLipase_C/P1_nuclease_dom_sf"/>
</dbReference>
<dbReference type="Pfam" id="PF02265">
    <property type="entry name" value="S1-P1_nuclease"/>
    <property type="match status" value="1"/>
</dbReference>
<keyword evidence="3" id="KW-0255">Endonuclease</keyword>
<proteinExistence type="predicted"/>
<evidence type="ECO:0000256" key="5">
    <source>
        <dbReference type="ARBA" id="ARBA00023157"/>
    </source>
</evidence>
<dbReference type="GO" id="GO:0046872">
    <property type="term" value="F:metal ion binding"/>
    <property type="evidence" value="ECO:0007669"/>
    <property type="project" value="UniProtKB-KW"/>
</dbReference>
<evidence type="ECO:0000256" key="4">
    <source>
        <dbReference type="ARBA" id="ARBA00022801"/>
    </source>
</evidence>
<dbReference type="HOGENOM" id="CLU_1061173_0_0_6"/>
<dbReference type="AlphaFoldDB" id="A0A0C5VS16"/>
<dbReference type="SUPFAM" id="SSF48537">
    <property type="entry name" value="Phospholipase C/P1 nuclease"/>
    <property type="match status" value="1"/>
</dbReference>
<dbReference type="STRING" id="1445510.YC6258_01014"/>
<dbReference type="GO" id="GO:0006308">
    <property type="term" value="P:DNA catabolic process"/>
    <property type="evidence" value="ECO:0007669"/>
    <property type="project" value="InterPro"/>
</dbReference>
<dbReference type="GO" id="GO:0003676">
    <property type="term" value="F:nucleic acid binding"/>
    <property type="evidence" value="ECO:0007669"/>
    <property type="project" value="InterPro"/>
</dbReference>
<keyword evidence="8" id="KW-1185">Reference proteome</keyword>
<dbReference type="GO" id="GO:0004519">
    <property type="term" value="F:endonuclease activity"/>
    <property type="evidence" value="ECO:0007669"/>
    <property type="project" value="UniProtKB-KW"/>
</dbReference>
<protein>
    <recommendedName>
        <fullName evidence="9">S1/P1 Nuclease</fullName>
    </recommendedName>
</protein>
<dbReference type="Gene3D" id="1.10.575.10">
    <property type="entry name" value="P1 Nuclease"/>
    <property type="match status" value="1"/>
</dbReference>
<sequence length="253" mass="29016">MAFSREGHEVIAGLAFTMLSDESHKALSSLMGSQYRLEWVGSSYWAHELSQRPGNEWMQSLHEVQFDTDATAFSPTKDCADNKCVVAAILESEKVIKERAKFTLVQQRHAVKFLLNYVGDIHQPTNCGFKRDDNGRKILLESGDKKVNLHWIWDTGILQLTGKKWSTLAGEFAKQIKPEQTAAWTADMDPQHWVWECHQVARNVAYQSALDKKKWDMGYYKSAWPTYEEQLKKAAVRLAYLLNDLFKDNTAVK</sequence>
<dbReference type="Proteomes" id="UP000032266">
    <property type="component" value="Chromosome"/>
</dbReference>
<evidence type="ECO:0000313" key="8">
    <source>
        <dbReference type="Proteomes" id="UP000032266"/>
    </source>
</evidence>
<name>A0A0C5VS16_9GAMM</name>
<accession>A0A0C5VS16</accession>
<organism evidence="7 8">
    <name type="scientific">Gynuella sunshinyii YC6258</name>
    <dbReference type="NCBI Taxonomy" id="1445510"/>
    <lineage>
        <taxon>Bacteria</taxon>
        <taxon>Pseudomonadati</taxon>
        <taxon>Pseudomonadota</taxon>
        <taxon>Gammaproteobacteria</taxon>
        <taxon>Oceanospirillales</taxon>
        <taxon>Saccharospirillaceae</taxon>
        <taxon>Gynuella</taxon>
    </lineage>
</organism>
<gene>
    <name evidence="7" type="ORF">YC6258_01014</name>
</gene>
<evidence type="ECO:0000256" key="1">
    <source>
        <dbReference type="ARBA" id="ARBA00022722"/>
    </source>
</evidence>
<dbReference type="KEGG" id="gsn:YC6258_01014"/>
<evidence type="ECO:0000313" key="7">
    <source>
        <dbReference type="EMBL" id="AJQ93064.1"/>
    </source>
</evidence>
<evidence type="ECO:0000256" key="6">
    <source>
        <dbReference type="ARBA" id="ARBA00023180"/>
    </source>
</evidence>
<dbReference type="PANTHER" id="PTHR33146:SF26">
    <property type="entry name" value="ENDONUCLEASE 4"/>
    <property type="match status" value="1"/>
</dbReference>
<reference evidence="7 8" key="1">
    <citation type="submission" date="2014-01" db="EMBL/GenBank/DDBJ databases">
        <title>Full genme sequencing of cellulolytic bacterium Gynuella sunshinyii YC6258T gen. nov., sp. nov.</title>
        <authorList>
            <person name="Khan H."/>
            <person name="Chung E.J."/>
            <person name="Chung Y.R."/>
        </authorList>
    </citation>
    <scope>NUCLEOTIDE SEQUENCE [LARGE SCALE GENOMIC DNA]</scope>
    <source>
        <strain evidence="7 8">YC6258</strain>
    </source>
</reference>
<evidence type="ECO:0000256" key="2">
    <source>
        <dbReference type="ARBA" id="ARBA00022723"/>
    </source>
</evidence>
<keyword evidence="6" id="KW-0325">Glycoprotein</keyword>
<evidence type="ECO:0008006" key="9">
    <source>
        <dbReference type="Google" id="ProtNLM"/>
    </source>
</evidence>
<dbReference type="EMBL" id="CP007142">
    <property type="protein sequence ID" value="AJQ93064.1"/>
    <property type="molecule type" value="Genomic_DNA"/>
</dbReference>
<keyword evidence="5" id="KW-1015">Disulfide bond</keyword>
<keyword evidence="4" id="KW-0378">Hydrolase</keyword>
<dbReference type="CDD" id="cd11010">
    <property type="entry name" value="S1-P1_nuclease"/>
    <property type="match status" value="1"/>
</dbReference>
<keyword evidence="2" id="KW-0479">Metal-binding</keyword>
<keyword evidence="1" id="KW-0540">Nuclease</keyword>
<dbReference type="GO" id="GO:0016788">
    <property type="term" value="F:hydrolase activity, acting on ester bonds"/>
    <property type="evidence" value="ECO:0007669"/>
    <property type="project" value="InterPro"/>
</dbReference>
<evidence type="ECO:0000256" key="3">
    <source>
        <dbReference type="ARBA" id="ARBA00022759"/>
    </source>
</evidence>
<dbReference type="InterPro" id="IPR003154">
    <property type="entry name" value="S1/P1nuclease"/>
</dbReference>
<dbReference type="PANTHER" id="PTHR33146">
    <property type="entry name" value="ENDONUCLEASE 4"/>
    <property type="match status" value="1"/>
</dbReference>